<name>A0A847VCQ8_9BACT</name>
<evidence type="ECO:0000313" key="3">
    <source>
        <dbReference type="Proteomes" id="UP000564033"/>
    </source>
</evidence>
<accession>A0A847VCQ8</accession>
<evidence type="ECO:0000256" key="1">
    <source>
        <dbReference type="SAM" id="Phobius"/>
    </source>
</evidence>
<evidence type="ECO:0000313" key="2">
    <source>
        <dbReference type="EMBL" id="NLZ24326.1"/>
    </source>
</evidence>
<feature type="transmembrane region" description="Helical" evidence="1">
    <location>
        <begin position="7"/>
        <end position="25"/>
    </location>
</feature>
<organism evidence="2 3">
    <name type="scientific">Candidatus Dojkabacteria bacterium</name>
    <dbReference type="NCBI Taxonomy" id="2099670"/>
    <lineage>
        <taxon>Bacteria</taxon>
        <taxon>Candidatus Dojkabacteria</taxon>
    </lineage>
</organism>
<sequence>MKTQLKLFLYIFFVIALFYILQTKYNIFDISFEKLGKEEKIEEEEKRETIDRVLITNGDGNEIVISVEIADDDISRAQGLSKRESLGDYQGMLFTMENEGKHFFWMKDMYISLDIIYISESGEIVEIFEKEQPCSKDYCPTISSILPALYILEVNSGFCEENRVEVGNTVSFGISSEG</sequence>
<keyword evidence="1" id="KW-0812">Transmembrane</keyword>
<dbReference type="InterPro" id="IPR038695">
    <property type="entry name" value="Saro_0823-like_sf"/>
</dbReference>
<keyword evidence="1" id="KW-0472">Membrane</keyword>
<protein>
    <submittedName>
        <fullName evidence="2">DUF192 domain-containing protein</fullName>
    </submittedName>
</protein>
<dbReference type="AlphaFoldDB" id="A0A847VCQ8"/>
<dbReference type="Gene3D" id="2.60.120.1140">
    <property type="entry name" value="Protein of unknown function DUF192"/>
    <property type="match status" value="1"/>
</dbReference>
<proteinExistence type="predicted"/>
<dbReference type="EMBL" id="JAAZIL010000027">
    <property type="protein sequence ID" value="NLZ24326.1"/>
    <property type="molecule type" value="Genomic_DNA"/>
</dbReference>
<comment type="caution">
    <text evidence="2">The sequence shown here is derived from an EMBL/GenBank/DDBJ whole genome shotgun (WGS) entry which is preliminary data.</text>
</comment>
<dbReference type="Pfam" id="PF02643">
    <property type="entry name" value="DUF192"/>
    <property type="match status" value="1"/>
</dbReference>
<keyword evidence="1" id="KW-1133">Transmembrane helix</keyword>
<dbReference type="Proteomes" id="UP000564033">
    <property type="component" value="Unassembled WGS sequence"/>
</dbReference>
<dbReference type="InterPro" id="IPR003795">
    <property type="entry name" value="DUF192"/>
</dbReference>
<gene>
    <name evidence="2" type="ORF">GX888_01060</name>
</gene>
<dbReference type="PANTHER" id="PTHR37953:SF1">
    <property type="entry name" value="UPF0127 PROTEIN MJ1496"/>
    <property type="match status" value="1"/>
</dbReference>
<reference evidence="2 3" key="1">
    <citation type="journal article" date="2020" name="Biotechnol. Biofuels">
        <title>New insights from the biogas microbiome by comprehensive genome-resolved metagenomics of nearly 1600 species originating from multiple anaerobic digesters.</title>
        <authorList>
            <person name="Campanaro S."/>
            <person name="Treu L."/>
            <person name="Rodriguez-R L.M."/>
            <person name="Kovalovszki A."/>
            <person name="Ziels R.M."/>
            <person name="Maus I."/>
            <person name="Zhu X."/>
            <person name="Kougias P.G."/>
            <person name="Basile A."/>
            <person name="Luo G."/>
            <person name="Schluter A."/>
            <person name="Konstantinidis K.T."/>
            <person name="Angelidaki I."/>
        </authorList>
    </citation>
    <scope>NUCLEOTIDE SEQUENCE [LARGE SCALE GENOMIC DNA]</scope>
    <source>
        <strain evidence="2">AS19jrsBPTG_9</strain>
    </source>
</reference>
<dbReference type="PANTHER" id="PTHR37953">
    <property type="entry name" value="UPF0127 PROTEIN MJ1496"/>
    <property type="match status" value="1"/>
</dbReference>